<dbReference type="Proteomes" id="UP001229421">
    <property type="component" value="Unassembled WGS sequence"/>
</dbReference>
<evidence type="ECO:0000256" key="1">
    <source>
        <dbReference type="SAM" id="MobiDB-lite"/>
    </source>
</evidence>
<sequence>MSFHNPNHVVSNQATGPSGSQEDQKSNNFDDDVNPQVSPNDGGSVQNQPSSNPNVEVVPETFDYFINSPEQVSNFTPHASTILQDLQNLNQSNLESQVQGDAIPTHRVHRNHPLS</sequence>
<dbReference type="EMBL" id="JAUHHV010000005">
    <property type="protein sequence ID" value="KAK1424193.1"/>
    <property type="molecule type" value="Genomic_DNA"/>
</dbReference>
<protein>
    <submittedName>
        <fullName evidence="2">Uncharacterized protein</fullName>
    </submittedName>
</protein>
<keyword evidence="3" id="KW-1185">Reference proteome</keyword>
<feature type="compositionally biased region" description="Polar residues" evidence="1">
    <location>
        <begin position="1"/>
        <end position="21"/>
    </location>
</feature>
<accession>A0AAD8KMF7</accession>
<gene>
    <name evidence="2" type="ORF">QVD17_19514</name>
</gene>
<feature type="region of interest" description="Disordered" evidence="1">
    <location>
        <begin position="1"/>
        <end position="58"/>
    </location>
</feature>
<evidence type="ECO:0000313" key="3">
    <source>
        <dbReference type="Proteomes" id="UP001229421"/>
    </source>
</evidence>
<name>A0AAD8KMF7_TARER</name>
<organism evidence="2 3">
    <name type="scientific">Tagetes erecta</name>
    <name type="common">African marigold</name>
    <dbReference type="NCBI Taxonomy" id="13708"/>
    <lineage>
        <taxon>Eukaryota</taxon>
        <taxon>Viridiplantae</taxon>
        <taxon>Streptophyta</taxon>
        <taxon>Embryophyta</taxon>
        <taxon>Tracheophyta</taxon>
        <taxon>Spermatophyta</taxon>
        <taxon>Magnoliopsida</taxon>
        <taxon>eudicotyledons</taxon>
        <taxon>Gunneridae</taxon>
        <taxon>Pentapetalae</taxon>
        <taxon>asterids</taxon>
        <taxon>campanulids</taxon>
        <taxon>Asterales</taxon>
        <taxon>Asteraceae</taxon>
        <taxon>Asteroideae</taxon>
        <taxon>Heliantheae alliance</taxon>
        <taxon>Tageteae</taxon>
        <taxon>Tagetes</taxon>
    </lineage>
</organism>
<feature type="compositionally biased region" description="Basic residues" evidence="1">
    <location>
        <begin position="106"/>
        <end position="115"/>
    </location>
</feature>
<reference evidence="2" key="1">
    <citation type="journal article" date="2023" name="bioRxiv">
        <title>Improved chromosome-level genome assembly for marigold (Tagetes erecta).</title>
        <authorList>
            <person name="Jiang F."/>
            <person name="Yuan L."/>
            <person name="Wang S."/>
            <person name="Wang H."/>
            <person name="Xu D."/>
            <person name="Wang A."/>
            <person name="Fan W."/>
        </authorList>
    </citation>
    <scope>NUCLEOTIDE SEQUENCE</scope>
    <source>
        <strain evidence="2">WSJ</strain>
        <tissue evidence="2">Leaf</tissue>
    </source>
</reference>
<proteinExistence type="predicted"/>
<comment type="caution">
    <text evidence="2">The sequence shown here is derived from an EMBL/GenBank/DDBJ whole genome shotgun (WGS) entry which is preliminary data.</text>
</comment>
<dbReference type="AlphaFoldDB" id="A0AAD8KMF7"/>
<evidence type="ECO:0000313" key="2">
    <source>
        <dbReference type="EMBL" id="KAK1424193.1"/>
    </source>
</evidence>
<feature type="region of interest" description="Disordered" evidence="1">
    <location>
        <begin position="96"/>
        <end position="115"/>
    </location>
</feature>
<feature type="compositionally biased region" description="Polar residues" evidence="1">
    <location>
        <begin position="35"/>
        <end position="54"/>
    </location>
</feature>